<comment type="caution">
    <text evidence="1">The sequence shown here is derived from an EMBL/GenBank/DDBJ whole genome shotgun (WGS) entry which is preliminary data.</text>
</comment>
<sequence>MELNEQKYQELLSFIKSEILGEGDENVILDRDTSLEDDLGVTGIDADKFILKFSRKFNVDLSNFNIDSYFEPEFSFWLFGRKKRKRFTIKELENAILTGVLK</sequence>
<reference evidence="1 2" key="1">
    <citation type="submission" date="2019-12" db="EMBL/GenBank/DDBJ databases">
        <title>Chitinophaga sp. strain ysch24 (GDMCC 1.1355), whole genome shotgun sequence.</title>
        <authorList>
            <person name="Zhang X."/>
        </authorList>
    </citation>
    <scope>NUCLEOTIDE SEQUENCE [LARGE SCALE GENOMIC DNA]</scope>
    <source>
        <strain evidence="2">ysch24</strain>
    </source>
</reference>
<keyword evidence="2" id="KW-1185">Reference proteome</keyword>
<name>A0A7K1U514_9BACT</name>
<organism evidence="1 2">
    <name type="scientific">Chitinophaga tropicalis</name>
    <dbReference type="NCBI Taxonomy" id="2683588"/>
    <lineage>
        <taxon>Bacteria</taxon>
        <taxon>Pseudomonadati</taxon>
        <taxon>Bacteroidota</taxon>
        <taxon>Chitinophagia</taxon>
        <taxon>Chitinophagales</taxon>
        <taxon>Chitinophagaceae</taxon>
        <taxon>Chitinophaga</taxon>
    </lineage>
</organism>
<dbReference type="Pfam" id="PF07377">
    <property type="entry name" value="DUF1493"/>
    <property type="match status" value="1"/>
</dbReference>
<dbReference type="InterPro" id="IPR010862">
    <property type="entry name" value="DUF1493"/>
</dbReference>
<dbReference type="Proteomes" id="UP000461730">
    <property type="component" value="Unassembled WGS sequence"/>
</dbReference>
<proteinExistence type="predicted"/>
<dbReference type="RefSeq" id="WP_157306894.1">
    <property type="nucleotide sequence ID" value="NZ_WRXN01000005.1"/>
</dbReference>
<dbReference type="EMBL" id="WRXN01000005">
    <property type="protein sequence ID" value="MVT09448.1"/>
    <property type="molecule type" value="Genomic_DNA"/>
</dbReference>
<accession>A0A7K1U514</accession>
<dbReference type="AlphaFoldDB" id="A0A7K1U514"/>
<evidence type="ECO:0000313" key="2">
    <source>
        <dbReference type="Proteomes" id="UP000461730"/>
    </source>
</evidence>
<gene>
    <name evidence="1" type="ORF">GO493_14360</name>
</gene>
<evidence type="ECO:0000313" key="1">
    <source>
        <dbReference type="EMBL" id="MVT09448.1"/>
    </source>
</evidence>
<protein>
    <submittedName>
        <fullName evidence="1">DUF1493 family protein</fullName>
    </submittedName>
</protein>